<dbReference type="GeneID" id="108627559"/>
<keyword evidence="2 3" id="KW-0040">ANK repeat</keyword>
<dbReference type="SUPFAM" id="SSF48403">
    <property type="entry name" value="Ankyrin repeat"/>
    <property type="match status" value="1"/>
</dbReference>
<evidence type="ECO:0000256" key="3">
    <source>
        <dbReference type="PROSITE-ProRule" id="PRU00023"/>
    </source>
</evidence>
<evidence type="ECO:0000256" key="4">
    <source>
        <dbReference type="SAM" id="MobiDB-lite"/>
    </source>
</evidence>
<dbReference type="InterPro" id="IPR002110">
    <property type="entry name" value="Ankyrin_rpt"/>
</dbReference>
<organism evidence="5 6">
    <name type="scientific">Ceratina calcarata</name>
    <dbReference type="NCBI Taxonomy" id="156304"/>
    <lineage>
        <taxon>Eukaryota</taxon>
        <taxon>Metazoa</taxon>
        <taxon>Ecdysozoa</taxon>
        <taxon>Arthropoda</taxon>
        <taxon>Hexapoda</taxon>
        <taxon>Insecta</taxon>
        <taxon>Pterygota</taxon>
        <taxon>Neoptera</taxon>
        <taxon>Endopterygota</taxon>
        <taxon>Hymenoptera</taxon>
        <taxon>Apocrita</taxon>
        <taxon>Aculeata</taxon>
        <taxon>Apoidea</taxon>
        <taxon>Anthophila</taxon>
        <taxon>Apidae</taxon>
        <taxon>Ceratina</taxon>
        <taxon>Zadontomerus</taxon>
    </lineage>
</organism>
<proteinExistence type="predicted"/>
<accession>A0AAJ7J520</accession>
<dbReference type="SMART" id="SM00248">
    <property type="entry name" value="ANK"/>
    <property type="match status" value="2"/>
</dbReference>
<feature type="repeat" description="ANK" evidence="3">
    <location>
        <begin position="153"/>
        <end position="185"/>
    </location>
</feature>
<dbReference type="PROSITE" id="PS50088">
    <property type="entry name" value="ANK_REPEAT"/>
    <property type="match status" value="2"/>
</dbReference>
<dbReference type="Gene3D" id="1.25.40.20">
    <property type="entry name" value="Ankyrin repeat-containing domain"/>
    <property type="match status" value="2"/>
</dbReference>
<gene>
    <name evidence="6" type="primary">LOC108627559</name>
</gene>
<reference evidence="6" key="1">
    <citation type="submission" date="2025-08" db="UniProtKB">
        <authorList>
            <consortium name="RefSeq"/>
        </authorList>
    </citation>
    <scope>IDENTIFICATION</scope>
    <source>
        <tissue evidence="6">Whole body</tissue>
    </source>
</reference>
<keyword evidence="1" id="KW-0677">Repeat</keyword>
<dbReference type="Pfam" id="PF12796">
    <property type="entry name" value="Ank_2"/>
    <property type="match status" value="1"/>
</dbReference>
<name>A0AAJ7J520_9HYME</name>
<evidence type="ECO:0000313" key="5">
    <source>
        <dbReference type="Proteomes" id="UP000694925"/>
    </source>
</evidence>
<dbReference type="PANTHER" id="PTHR24171">
    <property type="entry name" value="ANKYRIN REPEAT DOMAIN-CONTAINING PROTEIN 39-RELATED"/>
    <property type="match status" value="1"/>
</dbReference>
<feature type="repeat" description="ANK" evidence="3">
    <location>
        <begin position="120"/>
        <end position="152"/>
    </location>
</feature>
<keyword evidence="5" id="KW-1185">Reference proteome</keyword>
<dbReference type="InterPro" id="IPR036770">
    <property type="entry name" value="Ankyrin_rpt-contain_sf"/>
</dbReference>
<protein>
    <submittedName>
        <fullName evidence="6">Ankyrin repeat domain-containing protein 54-like</fullName>
    </submittedName>
</protein>
<dbReference type="PRINTS" id="PR01415">
    <property type="entry name" value="ANKYRIN"/>
</dbReference>
<sequence>MTSVDSGIDMSNNSNDCLINQDDRERINNDSTQVEGNAPPFLISDKHVSCFTAQGSLTEYSQLRSGPQRITLTSRPIGLKLNKKRKVQAFPYYRKSFVYNRQFVGKQVNFISPTDTTDFRGRTPLHLAASKGSTKIVSFLLEHGADPNLRDVMGNTPLHLAVAANKMPVVMLLLKAGADVTCLDHEGNSLLKLAQRKLSLLQNCADTETSKIKEEVQSIIDMLVSCLQQQKDIEADRKIETLVSIYSRLILSNTPNKVQSDVKDLLASLDGLSIGNQPADC</sequence>
<dbReference type="KEGG" id="ccal:108627559"/>
<dbReference type="RefSeq" id="XP_017884352.1">
    <property type="nucleotide sequence ID" value="XM_018028863.2"/>
</dbReference>
<dbReference type="PROSITE" id="PS50297">
    <property type="entry name" value="ANK_REP_REGION"/>
    <property type="match status" value="2"/>
</dbReference>
<dbReference type="Proteomes" id="UP000694925">
    <property type="component" value="Unplaced"/>
</dbReference>
<evidence type="ECO:0000256" key="2">
    <source>
        <dbReference type="ARBA" id="ARBA00023043"/>
    </source>
</evidence>
<feature type="compositionally biased region" description="Polar residues" evidence="4">
    <location>
        <begin position="1"/>
        <end position="18"/>
    </location>
</feature>
<evidence type="ECO:0000313" key="6">
    <source>
        <dbReference type="RefSeq" id="XP_017884352.1"/>
    </source>
</evidence>
<dbReference type="AlphaFoldDB" id="A0AAJ7J520"/>
<evidence type="ECO:0000256" key="1">
    <source>
        <dbReference type="ARBA" id="ARBA00022737"/>
    </source>
</evidence>
<feature type="region of interest" description="Disordered" evidence="4">
    <location>
        <begin position="1"/>
        <end position="20"/>
    </location>
</feature>